<protein>
    <recommendedName>
        <fullName evidence="4">Six-hairpin glycosidase-like protein</fullName>
    </recommendedName>
</protein>
<dbReference type="GO" id="GO:0005975">
    <property type="term" value="P:carbohydrate metabolic process"/>
    <property type="evidence" value="ECO:0007669"/>
    <property type="project" value="InterPro"/>
</dbReference>
<dbReference type="Proteomes" id="UP001187682">
    <property type="component" value="Unassembled WGS sequence"/>
</dbReference>
<dbReference type="Gene3D" id="1.50.10.10">
    <property type="match status" value="1"/>
</dbReference>
<organism evidence="2 3">
    <name type="scientific">Cephalotrichum gorgonifer</name>
    <dbReference type="NCBI Taxonomy" id="2041049"/>
    <lineage>
        <taxon>Eukaryota</taxon>
        <taxon>Fungi</taxon>
        <taxon>Dikarya</taxon>
        <taxon>Ascomycota</taxon>
        <taxon>Pezizomycotina</taxon>
        <taxon>Sordariomycetes</taxon>
        <taxon>Hypocreomycetidae</taxon>
        <taxon>Microascales</taxon>
        <taxon>Microascaceae</taxon>
        <taxon>Cephalotrichum</taxon>
    </lineage>
</organism>
<dbReference type="GO" id="GO:0003824">
    <property type="term" value="F:catalytic activity"/>
    <property type="evidence" value="ECO:0007669"/>
    <property type="project" value="UniProtKB-ARBA"/>
</dbReference>
<keyword evidence="1" id="KW-0732">Signal</keyword>
<evidence type="ECO:0008006" key="4">
    <source>
        <dbReference type="Google" id="ProtNLM"/>
    </source>
</evidence>
<dbReference type="AlphaFoldDB" id="A0AAE8SRT2"/>
<name>A0AAE8SRT2_9PEZI</name>
<gene>
    <name evidence="2" type="ORF">DNG_01586</name>
</gene>
<accession>A0AAE8SRT2</accession>
<dbReference type="SUPFAM" id="SSF48208">
    <property type="entry name" value="Six-hairpin glycosidases"/>
    <property type="match status" value="1"/>
</dbReference>
<dbReference type="EMBL" id="ONZQ02000002">
    <property type="protein sequence ID" value="SPN98540.1"/>
    <property type="molecule type" value="Genomic_DNA"/>
</dbReference>
<evidence type="ECO:0000313" key="2">
    <source>
        <dbReference type="EMBL" id="SPN98540.1"/>
    </source>
</evidence>
<proteinExistence type="predicted"/>
<feature type="signal peptide" evidence="1">
    <location>
        <begin position="1"/>
        <end position="17"/>
    </location>
</feature>
<dbReference type="InterPro" id="IPR012341">
    <property type="entry name" value="6hp_glycosidase-like_sf"/>
</dbReference>
<reference evidence="2" key="1">
    <citation type="submission" date="2018-03" db="EMBL/GenBank/DDBJ databases">
        <authorList>
            <person name="Guldener U."/>
        </authorList>
    </citation>
    <scope>NUCLEOTIDE SEQUENCE</scope>
</reference>
<dbReference type="InterPro" id="IPR008928">
    <property type="entry name" value="6-hairpin_glycosidase_sf"/>
</dbReference>
<feature type="chain" id="PRO_5042197119" description="Six-hairpin glycosidase-like protein" evidence="1">
    <location>
        <begin position="18"/>
        <end position="711"/>
    </location>
</feature>
<comment type="caution">
    <text evidence="2">The sequence shown here is derived from an EMBL/GenBank/DDBJ whole genome shotgun (WGS) entry which is preliminary data.</text>
</comment>
<sequence length="711" mass="78833">MKFLPLLSAALATGAAAAPKEGRIDRQRIVRSFNPHRTASSDETPLQVGNGNFAFGADVTGLQTFRRFATMSTWGWHSHALPEEEGQNDPEDFHGVEWPTHGRDVFYNIPNADQPVLSNWLRENPHRINLATIGFSFPDPDATEADLASPSQTLDLWTGVLTSSFQYEGADVRVETVADPASDAVAVTVKSSLLEDGALGLLFDFSYPTKDKFDAPFVGLYNRTDLHETTLTPGEGGAEIRHVLGETEYGVSLRWDGDAEISGPENGTHRYRLTTTEKTLRLTASFGKERPCGIPSVEKVRKHSEKWWEQFWKDGAFVDLSKVEDEGAKEIQRRAILSLYLIAVNSASDLPPQESGLVNNGWYGKFHMEMYLWHGIPFALWNHRPLLDRSLSHIYTDLLPHALALAERQGYTGARWGKMTGPDFSDAPGEINAMLIWQQPHPMYFAETELRGRRGAASEAEVLEKWDEVLTHSADFMASYAWLNESSGFYDLGAPLLPASENTDANATRNPTFELAYWRFGLDVAIRWKTLQGLEAPSAWLEVRDGLAPLPTAEINSTTGPTFPIYEGVPNMWTDNATTMDHPAMTGIYGLLPPPLSGPPLDIDTVRNTAEHIKEYWDLDQSFGWDFPMLAMNSLRLGDAQGAVDYLLHPTFAFDDAGYPIGGTRVPTPYFPSSSSFLWAVAMLAGGWEGAEGSHFPEGWKTMVEGFGPVL</sequence>
<evidence type="ECO:0000313" key="3">
    <source>
        <dbReference type="Proteomes" id="UP001187682"/>
    </source>
</evidence>
<keyword evidence="3" id="KW-1185">Reference proteome</keyword>
<evidence type="ECO:0000256" key="1">
    <source>
        <dbReference type="SAM" id="SignalP"/>
    </source>
</evidence>